<dbReference type="OrthoDB" id="8592934at2"/>
<keyword evidence="1" id="KW-0472">Membrane</keyword>
<name>A0A1I5A722_9NEIS</name>
<evidence type="ECO:0000256" key="1">
    <source>
        <dbReference type="SAM" id="Phobius"/>
    </source>
</evidence>
<dbReference type="Proteomes" id="UP000242869">
    <property type="component" value="Unassembled WGS sequence"/>
</dbReference>
<dbReference type="AlphaFoldDB" id="A0A1I5A722"/>
<dbReference type="RefSeq" id="WP_091194920.1">
    <property type="nucleotide sequence ID" value="NZ_FOVE01000012.1"/>
</dbReference>
<proteinExistence type="predicted"/>
<reference evidence="3" key="1">
    <citation type="submission" date="2016-10" db="EMBL/GenBank/DDBJ databases">
        <authorList>
            <person name="Varghese N."/>
            <person name="Submissions S."/>
        </authorList>
    </citation>
    <scope>NUCLEOTIDE SEQUENCE [LARGE SCALE GENOMIC DNA]</scope>
    <source>
        <strain evidence="3">DSM 6150</strain>
    </source>
</reference>
<keyword evidence="3" id="KW-1185">Reference proteome</keyword>
<organism evidence="2 3">
    <name type="scientific">Formivibrio citricus</name>
    <dbReference type="NCBI Taxonomy" id="83765"/>
    <lineage>
        <taxon>Bacteria</taxon>
        <taxon>Pseudomonadati</taxon>
        <taxon>Pseudomonadota</taxon>
        <taxon>Betaproteobacteria</taxon>
        <taxon>Neisseriales</taxon>
        <taxon>Chitinibacteraceae</taxon>
        <taxon>Formivibrio</taxon>
    </lineage>
</organism>
<sequence>MAFYIRSENVPELAGLSKWERRVMLRGTFMKERALSTLVLLGVVLVSVSYLFNPLLQSFAPQLRNNSFPYMVILLAWLFLLMWVRDVVMMNLLRRKIAAKRAVQAAKQQSGSDTTE</sequence>
<accession>A0A1I5A722</accession>
<feature type="transmembrane region" description="Helical" evidence="1">
    <location>
        <begin position="34"/>
        <end position="56"/>
    </location>
</feature>
<evidence type="ECO:0000313" key="2">
    <source>
        <dbReference type="EMBL" id="SFN58198.1"/>
    </source>
</evidence>
<keyword evidence="1" id="KW-1133">Transmembrane helix</keyword>
<feature type="transmembrane region" description="Helical" evidence="1">
    <location>
        <begin position="68"/>
        <end position="88"/>
    </location>
</feature>
<keyword evidence="1" id="KW-0812">Transmembrane</keyword>
<evidence type="ECO:0000313" key="3">
    <source>
        <dbReference type="Proteomes" id="UP000242869"/>
    </source>
</evidence>
<protein>
    <submittedName>
        <fullName evidence="2">Uncharacterized protein</fullName>
    </submittedName>
</protein>
<dbReference type="STRING" id="83765.SAMN05660284_01833"/>
<dbReference type="EMBL" id="FOVE01000012">
    <property type="protein sequence ID" value="SFN58198.1"/>
    <property type="molecule type" value="Genomic_DNA"/>
</dbReference>
<gene>
    <name evidence="2" type="ORF">SAMN05660284_01833</name>
</gene>